<protein>
    <recommendedName>
        <fullName evidence="2">Enoyl reductase (ER) domain-containing protein</fullName>
    </recommendedName>
</protein>
<dbReference type="InterPro" id="IPR051397">
    <property type="entry name" value="Zn-ADH-like_protein"/>
</dbReference>
<dbReference type="PANTHER" id="PTHR43677:SF3">
    <property type="entry name" value="PROSTAGLANDIN REDUCTASE 3"/>
    <property type="match status" value="1"/>
</dbReference>
<dbReference type="SMART" id="SM00829">
    <property type="entry name" value="PKS_ER"/>
    <property type="match status" value="1"/>
</dbReference>
<dbReference type="Pfam" id="PF00107">
    <property type="entry name" value="ADH_zinc_N"/>
    <property type="match status" value="1"/>
</dbReference>
<dbReference type="PROSITE" id="PS01162">
    <property type="entry name" value="QOR_ZETA_CRYSTAL"/>
    <property type="match status" value="1"/>
</dbReference>
<gene>
    <name evidence="3" type="ORF">Poli38472_004353</name>
</gene>
<dbReference type="Gene3D" id="3.40.50.720">
    <property type="entry name" value="NAD(P)-binding Rossmann-like Domain"/>
    <property type="match status" value="1"/>
</dbReference>
<keyword evidence="1" id="KW-0560">Oxidoreductase</keyword>
<sequence>MPAFKRYEVHTPGTDFRKATHIVQDAEVPAAKPGFVVIKNHYVGINATDIFITNGYYSSSPPPFGCGLDAVGEVVAVGEGVDHVKVGSAVVYSKFGAFAEYVELEADVAMVIPEVDADALSLPVCGTSALMALERVGQMKSGETVLVTAAAGGTGQFVVQLAKLAGNHVVGTTSSDEKAELIKKLGCDRVVNYNKEKLEDVLKAEYPKGVDLVFESVGGEMIKTAVDNIAVDGRVIIFGFISNYADDGADDPLRFVEIGPKLGNKSASLRGFIMSNHMELFPQYFHKLLKLVQEGKVRTGMDPKVFEGLEQIPDAIDYLYARKNKGKIAVKLISSAGLGKLS</sequence>
<organism evidence="3 4">
    <name type="scientific">Pythium oligandrum</name>
    <name type="common">Mycoparasitic fungus</name>
    <dbReference type="NCBI Taxonomy" id="41045"/>
    <lineage>
        <taxon>Eukaryota</taxon>
        <taxon>Sar</taxon>
        <taxon>Stramenopiles</taxon>
        <taxon>Oomycota</taxon>
        <taxon>Peronosporomycetes</taxon>
        <taxon>Pythiales</taxon>
        <taxon>Pythiaceae</taxon>
        <taxon>Pythium</taxon>
    </lineage>
</organism>
<dbReference type="GO" id="GO:0016491">
    <property type="term" value="F:oxidoreductase activity"/>
    <property type="evidence" value="ECO:0007669"/>
    <property type="project" value="UniProtKB-KW"/>
</dbReference>
<dbReference type="OrthoDB" id="9992527at2759"/>
<dbReference type="InterPro" id="IPR013149">
    <property type="entry name" value="ADH-like_C"/>
</dbReference>
<dbReference type="Proteomes" id="UP000794436">
    <property type="component" value="Unassembled WGS sequence"/>
</dbReference>
<evidence type="ECO:0000259" key="2">
    <source>
        <dbReference type="SMART" id="SM00829"/>
    </source>
</evidence>
<reference evidence="3" key="1">
    <citation type="submission" date="2019-03" db="EMBL/GenBank/DDBJ databases">
        <title>Long read genome sequence of the mycoparasitic Pythium oligandrum ATCC 38472 isolated from sugarbeet rhizosphere.</title>
        <authorList>
            <person name="Gaulin E."/>
        </authorList>
    </citation>
    <scope>NUCLEOTIDE SEQUENCE</scope>
    <source>
        <strain evidence="3">ATCC 38472_TT</strain>
    </source>
</reference>
<proteinExistence type="predicted"/>
<dbReference type="GO" id="GO:0008270">
    <property type="term" value="F:zinc ion binding"/>
    <property type="evidence" value="ECO:0007669"/>
    <property type="project" value="InterPro"/>
</dbReference>
<comment type="caution">
    <text evidence="3">The sequence shown here is derived from an EMBL/GenBank/DDBJ whole genome shotgun (WGS) entry which is preliminary data.</text>
</comment>
<dbReference type="AlphaFoldDB" id="A0A8K1CA50"/>
<dbReference type="SUPFAM" id="SSF51735">
    <property type="entry name" value="NAD(P)-binding Rossmann-fold domains"/>
    <property type="match status" value="1"/>
</dbReference>
<dbReference type="InterPro" id="IPR002364">
    <property type="entry name" value="Quin_OxRdtase/zeta-crystal_CS"/>
</dbReference>
<dbReference type="GO" id="GO:0005739">
    <property type="term" value="C:mitochondrion"/>
    <property type="evidence" value="ECO:0007669"/>
    <property type="project" value="TreeGrafter"/>
</dbReference>
<dbReference type="InterPro" id="IPR011032">
    <property type="entry name" value="GroES-like_sf"/>
</dbReference>
<dbReference type="InterPro" id="IPR020843">
    <property type="entry name" value="ER"/>
</dbReference>
<dbReference type="EMBL" id="SPLM01000109">
    <property type="protein sequence ID" value="TMW59284.1"/>
    <property type="molecule type" value="Genomic_DNA"/>
</dbReference>
<dbReference type="Pfam" id="PF08240">
    <property type="entry name" value="ADH_N"/>
    <property type="match status" value="1"/>
</dbReference>
<evidence type="ECO:0000256" key="1">
    <source>
        <dbReference type="ARBA" id="ARBA00023002"/>
    </source>
</evidence>
<evidence type="ECO:0000313" key="4">
    <source>
        <dbReference type="Proteomes" id="UP000794436"/>
    </source>
</evidence>
<dbReference type="InterPro" id="IPR036291">
    <property type="entry name" value="NAD(P)-bd_dom_sf"/>
</dbReference>
<dbReference type="SUPFAM" id="SSF50129">
    <property type="entry name" value="GroES-like"/>
    <property type="match status" value="1"/>
</dbReference>
<dbReference type="InterPro" id="IPR013154">
    <property type="entry name" value="ADH-like_N"/>
</dbReference>
<feature type="domain" description="Enoyl reductase (ER)" evidence="2">
    <location>
        <begin position="14"/>
        <end position="330"/>
    </location>
</feature>
<evidence type="ECO:0000313" key="3">
    <source>
        <dbReference type="EMBL" id="TMW59284.1"/>
    </source>
</evidence>
<dbReference type="FunFam" id="3.40.50.720:FF:000121">
    <property type="entry name" value="Prostaglandin reductase 2"/>
    <property type="match status" value="1"/>
</dbReference>
<name>A0A8K1CA50_PYTOL</name>
<dbReference type="Gene3D" id="3.90.180.10">
    <property type="entry name" value="Medium-chain alcohol dehydrogenases, catalytic domain"/>
    <property type="match status" value="1"/>
</dbReference>
<accession>A0A8K1CA50</accession>
<dbReference type="PANTHER" id="PTHR43677">
    <property type="entry name" value="SHORT-CHAIN DEHYDROGENASE/REDUCTASE"/>
    <property type="match status" value="1"/>
</dbReference>
<keyword evidence="4" id="KW-1185">Reference proteome</keyword>